<dbReference type="OrthoDB" id="9809746at2"/>
<evidence type="ECO:0000313" key="2">
    <source>
        <dbReference type="EMBL" id="ADH62832.1"/>
    </source>
</evidence>
<dbReference type="PROSITE" id="PS51352">
    <property type="entry name" value="THIOREDOXIN_2"/>
    <property type="match status" value="1"/>
</dbReference>
<name>D7BCE7_ALLS1</name>
<dbReference type="GO" id="GO:0016491">
    <property type="term" value="F:oxidoreductase activity"/>
    <property type="evidence" value="ECO:0007669"/>
    <property type="project" value="InterPro"/>
</dbReference>
<evidence type="ECO:0000259" key="1">
    <source>
        <dbReference type="PROSITE" id="PS51352"/>
    </source>
</evidence>
<dbReference type="HOGENOM" id="CLU_076204_1_0_0"/>
<dbReference type="STRING" id="526227.Mesil_0921"/>
<dbReference type="CDD" id="cd02969">
    <property type="entry name" value="PRX_like1"/>
    <property type="match status" value="1"/>
</dbReference>
<dbReference type="InterPro" id="IPR036249">
    <property type="entry name" value="Thioredoxin-like_sf"/>
</dbReference>
<dbReference type="Pfam" id="PF00578">
    <property type="entry name" value="AhpC-TSA"/>
    <property type="match status" value="1"/>
</dbReference>
<dbReference type="PANTHER" id="PTHR43640">
    <property type="entry name" value="OS07G0260300 PROTEIN"/>
    <property type="match status" value="1"/>
</dbReference>
<dbReference type="InterPro" id="IPR047262">
    <property type="entry name" value="PRX-like1"/>
</dbReference>
<dbReference type="EMBL" id="CP002042">
    <property type="protein sequence ID" value="ADH62832.1"/>
    <property type="molecule type" value="Genomic_DNA"/>
</dbReference>
<keyword evidence="3" id="KW-1185">Reference proteome</keyword>
<dbReference type="Gene3D" id="3.40.30.10">
    <property type="entry name" value="Glutaredoxin"/>
    <property type="match status" value="1"/>
</dbReference>
<sequence>MLHYPNLPLGSDLIDAQLPNTQGRIYRFSDFREPVLAIVFMCNHCPYVKGSIAELVRLARRYPGQVAFVAVNPNDYTRYPEDSPQAMDAFVAEHGIPFPYLLDESQEVAKAYGATRTPELFVFDRERKLRYHGRVNDVPKDAAQVQEHTLEIALEALLQGQAPPVGEAPAIGCSIKWKPGNEPNLTIEPTPSAGR</sequence>
<dbReference type="AlphaFoldDB" id="D7BCE7"/>
<proteinExistence type="predicted"/>
<dbReference type="SUPFAM" id="SSF52833">
    <property type="entry name" value="Thioredoxin-like"/>
    <property type="match status" value="1"/>
</dbReference>
<dbReference type="PANTHER" id="PTHR43640:SF1">
    <property type="entry name" value="THIOREDOXIN-DEPENDENT PEROXIREDOXIN"/>
    <property type="match status" value="1"/>
</dbReference>
<organism evidence="2 3">
    <name type="scientific">Allomeiothermus silvanus (strain ATCC 700542 / DSM 9946 / NBRC 106475 / NCIMB 13440 / VI-R2)</name>
    <name type="common">Thermus silvanus</name>
    <dbReference type="NCBI Taxonomy" id="526227"/>
    <lineage>
        <taxon>Bacteria</taxon>
        <taxon>Thermotogati</taxon>
        <taxon>Deinococcota</taxon>
        <taxon>Deinococci</taxon>
        <taxon>Thermales</taxon>
        <taxon>Thermaceae</taxon>
        <taxon>Allomeiothermus</taxon>
    </lineage>
</organism>
<dbReference type="RefSeq" id="WP_013157416.1">
    <property type="nucleotide sequence ID" value="NC_014212.1"/>
</dbReference>
<protein>
    <submittedName>
        <fullName evidence="2">Alkyl hydroperoxide reductase/ Thiol specific antioxidant/ Mal allergen</fullName>
    </submittedName>
</protein>
<dbReference type="eggNOG" id="COG0526">
    <property type="taxonomic scope" value="Bacteria"/>
</dbReference>
<dbReference type="InterPro" id="IPR013766">
    <property type="entry name" value="Thioredoxin_domain"/>
</dbReference>
<evidence type="ECO:0000313" key="3">
    <source>
        <dbReference type="Proteomes" id="UP000001916"/>
    </source>
</evidence>
<dbReference type="Proteomes" id="UP000001916">
    <property type="component" value="Chromosome"/>
</dbReference>
<accession>D7BCE7</accession>
<dbReference type="GO" id="GO:0016209">
    <property type="term" value="F:antioxidant activity"/>
    <property type="evidence" value="ECO:0007669"/>
    <property type="project" value="InterPro"/>
</dbReference>
<dbReference type="InterPro" id="IPR000866">
    <property type="entry name" value="AhpC/TSA"/>
</dbReference>
<reference evidence="2 3" key="1">
    <citation type="journal article" date="2010" name="Stand. Genomic Sci.">
        <title>Complete genome sequence of Meiothermus silvanus type strain (VI-R2).</title>
        <authorList>
            <person name="Sikorski J."/>
            <person name="Tindall B.J."/>
            <person name="Lowry S."/>
            <person name="Lucas S."/>
            <person name="Nolan M."/>
            <person name="Copeland A."/>
            <person name="Glavina Del Rio T."/>
            <person name="Tice H."/>
            <person name="Cheng J.F."/>
            <person name="Han C."/>
            <person name="Pitluck S."/>
            <person name="Liolios K."/>
            <person name="Ivanova N."/>
            <person name="Mavromatis K."/>
            <person name="Mikhailova N."/>
            <person name="Pati A."/>
            <person name="Goodwin L."/>
            <person name="Chen A."/>
            <person name="Palaniappan K."/>
            <person name="Land M."/>
            <person name="Hauser L."/>
            <person name="Chang Y.J."/>
            <person name="Jeffries C.D."/>
            <person name="Rohde M."/>
            <person name="Goker M."/>
            <person name="Woyke T."/>
            <person name="Bristow J."/>
            <person name="Eisen J.A."/>
            <person name="Markowitz V."/>
            <person name="Hugenholtz P."/>
            <person name="Kyrpides N.C."/>
            <person name="Klenk H.P."/>
            <person name="Lapidus A."/>
        </authorList>
    </citation>
    <scope>NUCLEOTIDE SEQUENCE [LARGE SCALE GENOMIC DNA]</scope>
    <source>
        <strain evidence="3">ATCC 700542 / DSM 9946 / VI-R2</strain>
    </source>
</reference>
<feature type="domain" description="Thioredoxin" evidence="1">
    <location>
        <begin position="7"/>
        <end position="159"/>
    </location>
</feature>
<dbReference type="KEGG" id="msv:Mesil_0921"/>
<gene>
    <name evidence="2" type="ordered locus">Mesil_0921</name>
</gene>